<reference evidence="1" key="1">
    <citation type="journal article" date="2014" name="Front. Microbiol.">
        <title>High frequency of phylogenetically diverse reductive dehalogenase-homologous genes in deep subseafloor sedimentary metagenomes.</title>
        <authorList>
            <person name="Kawai M."/>
            <person name="Futagami T."/>
            <person name="Toyoda A."/>
            <person name="Takaki Y."/>
            <person name="Nishi S."/>
            <person name="Hori S."/>
            <person name="Arai W."/>
            <person name="Tsubouchi T."/>
            <person name="Morono Y."/>
            <person name="Uchiyama I."/>
            <person name="Ito T."/>
            <person name="Fujiyama A."/>
            <person name="Inagaki F."/>
            <person name="Takami H."/>
        </authorList>
    </citation>
    <scope>NUCLEOTIDE SEQUENCE</scope>
    <source>
        <strain evidence="1">Expedition CK06-06</strain>
    </source>
</reference>
<dbReference type="AlphaFoldDB" id="X1J6Z0"/>
<organism evidence="1">
    <name type="scientific">marine sediment metagenome</name>
    <dbReference type="NCBI Taxonomy" id="412755"/>
    <lineage>
        <taxon>unclassified sequences</taxon>
        <taxon>metagenomes</taxon>
        <taxon>ecological metagenomes</taxon>
    </lineage>
</organism>
<sequence length="45" mass="5209">MSIFTYNKHTIVLKKSESLTRLQLMDIIDGIKLKELLQRIFASAT</sequence>
<comment type="caution">
    <text evidence="1">The sequence shown here is derived from an EMBL/GenBank/DDBJ whole genome shotgun (WGS) entry which is preliminary data.</text>
</comment>
<proteinExistence type="predicted"/>
<dbReference type="EMBL" id="BARV01002231">
    <property type="protein sequence ID" value="GAH90476.1"/>
    <property type="molecule type" value="Genomic_DNA"/>
</dbReference>
<evidence type="ECO:0000313" key="1">
    <source>
        <dbReference type="EMBL" id="GAH90476.1"/>
    </source>
</evidence>
<protein>
    <submittedName>
        <fullName evidence="1">Uncharacterized protein</fullName>
    </submittedName>
</protein>
<gene>
    <name evidence="1" type="ORF">S06H3_05897</name>
</gene>
<name>X1J6Z0_9ZZZZ</name>
<accession>X1J6Z0</accession>